<gene>
    <name evidence="1" type="ORF">B0A54_09964</name>
</gene>
<dbReference type="OrthoDB" id="3886187at2759"/>
<dbReference type="EMBL" id="NAJP01000042">
    <property type="protein sequence ID" value="TKA38915.1"/>
    <property type="molecule type" value="Genomic_DNA"/>
</dbReference>
<protein>
    <submittedName>
        <fullName evidence="1">Uncharacterized protein</fullName>
    </submittedName>
</protein>
<proteinExistence type="predicted"/>
<evidence type="ECO:0000313" key="2">
    <source>
        <dbReference type="Proteomes" id="UP000310066"/>
    </source>
</evidence>
<comment type="caution">
    <text evidence="1">The sequence shown here is derived from an EMBL/GenBank/DDBJ whole genome shotgun (WGS) entry which is preliminary data.</text>
</comment>
<sequence>MATTTLLPPTTIPTRRICPCATGGYSNLPCCRTLQTRHTRIFAMHLTQLRAAARNLTAPPPPSRTPTLVTPPKEGYLFHLEGQNLVAAFNRACVDGGCSPGERAALYERCVLRGGLREVVEAQEEKVRRGHERARGIVREERREVRPEVAGVGSVVQAWEGPADGRRADGVVGAGVADAAFERAMVDARYAAIVDSWVTTMTGPRDWPIANAVLDATITDVELDGSTVGVFFDLPMAGVAFDGATMAEVVVAEAPPPPPARVSYADMARRAVQAGS</sequence>
<reference evidence="1 2" key="1">
    <citation type="submission" date="2017-03" db="EMBL/GenBank/DDBJ databases">
        <title>Genomes of endolithic fungi from Antarctica.</title>
        <authorList>
            <person name="Coleine C."/>
            <person name="Masonjones S."/>
            <person name="Stajich J.E."/>
        </authorList>
    </citation>
    <scope>NUCLEOTIDE SEQUENCE [LARGE SCALE GENOMIC DNA]</scope>
    <source>
        <strain evidence="1 2">CCFEE 5311</strain>
    </source>
</reference>
<dbReference type="AlphaFoldDB" id="A0A4U0UUY1"/>
<organism evidence="1 2">
    <name type="scientific">Friedmanniomyces endolithicus</name>
    <dbReference type="NCBI Taxonomy" id="329885"/>
    <lineage>
        <taxon>Eukaryota</taxon>
        <taxon>Fungi</taxon>
        <taxon>Dikarya</taxon>
        <taxon>Ascomycota</taxon>
        <taxon>Pezizomycotina</taxon>
        <taxon>Dothideomycetes</taxon>
        <taxon>Dothideomycetidae</taxon>
        <taxon>Mycosphaerellales</taxon>
        <taxon>Teratosphaeriaceae</taxon>
        <taxon>Friedmanniomyces</taxon>
    </lineage>
</organism>
<accession>A0A4U0UUY1</accession>
<name>A0A4U0UUY1_9PEZI</name>
<dbReference type="Proteomes" id="UP000310066">
    <property type="component" value="Unassembled WGS sequence"/>
</dbReference>
<evidence type="ECO:0000313" key="1">
    <source>
        <dbReference type="EMBL" id="TKA38915.1"/>
    </source>
</evidence>